<name>A0A6A5CCM3_NAEFO</name>
<dbReference type="InterPro" id="IPR027417">
    <property type="entry name" value="P-loop_NTPase"/>
</dbReference>
<dbReference type="AlphaFoldDB" id="A0A6A5CCM3"/>
<dbReference type="SMART" id="SM00490">
    <property type="entry name" value="HELICc"/>
    <property type="match status" value="1"/>
</dbReference>
<dbReference type="CDD" id="cd18793">
    <property type="entry name" value="SF2_C_SNF"/>
    <property type="match status" value="1"/>
</dbReference>
<dbReference type="OrthoDB" id="413460at2759"/>
<dbReference type="SMART" id="SM00487">
    <property type="entry name" value="DEXDc"/>
    <property type="match status" value="1"/>
</dbReference>
<evidence type="ECO:0000256" key="2">
    <source>
        <dbReference type="SAM" id="MobiDB-lite"/>
    </source>
</evidence>
<dbReference type="Gene3D" id="3.40.50.300">
    <property type="entry name" value="P-loop containing nucleotide triphosphate hydrolases"/>
    <property type="match status" value="1"/>
</dbReference>
<dbReference type="SUPFAM" id="SSF52540">
    <property type="entry name" value="P-loop containing nucleoside triphosphate hydrolases"/>
    <property type="match status" value="2"/>
</dbReference>
<organism evidence="5 6">
    <name type="scientific">Naegleria fowleri</name>
    <name type="common">Brain eating amoeba</name>
    <dbReference type="NCBI Taxonomy" id="5763"/>
    <lineage>
        <taxon>Eukaryota</taxon>
        <taxon>Discoba</taxon>
        <taxon>Heterolobosea</taxon>
        <taxon>Tetramitia</taxon>
        <taxon>Eutetramitia</taxon>
        <taxon>Vahlkampfiidae</taxon>
        <taxon>Naegleria</taxon>
    </lineage>
</organism>
<proteinExistence type="predicted"/>
<feature type="region of interest" description="Disordered" evidence="2">
    <location>
        <begin position="248"/>
        <end position="297"/>
    </location>
</feature>
<feature type="region of interest" description="Disordered" evidence="2">
    <location>
        <begin position="1"/>
        <end position="160"/>
    </location>
</feature>
<feature type="region of interest" description="Disordered" evidence="2">
    <location>
        <begin position="185"/>
        <end position="220"/>
    </location>
</feature>
<dbReference type="InterPro" id="IPR049730">
    <property type="entry name" value="SNF2/RAD54-like_C"/>
</dbReference>
<dbReference type="GO" id="GO:0016787">
    <property type="term" value="F:hydrolase activity"/>
    <property type="evidence" value="ECO:0007669"/>
    <property type="project" value="UniProtKB-KW"/>
</dbReference>
<dbReference type="Gene3D" id="3.40.50.10810">
    <property type="entry name" value="Tandem AAA-ATPase domain"/>
    <property type="match status" value="1"/>
</dbReference>
<dbReference type="InterPro" id="IPR000330">
    <property type="entry name" value="SNF2_N"/>
</dbReference>
<dbReference type="VEuPathDB" id="AmoebaDB:NfTy_003490"/>
<feature type="domain" description="Helicase ATP-binding" evidence="3">
    <location>
        <begin position="392"/>
        <end position="563"/>
    </location>
</feature>
<dbReference type="RefSeq" id="XP_044569027.1">
    <property type="nucleotide sequence ID" value="XM_044711242.1"/>
</dbReference>
<evidence type="ECO:0000259" key="3">
    <source>
        <dbReference type="PROSITE" id="PS51192"/>
    </source>
</evidence>
<dbReference type="EMBL" id="VFQX01000003">
    <property type="protein sequence ID" value="KAF0984314.1"/>
    <property type="molecule type" value="Genomic_DNA"/>
</dbReference>
<dbReference type="InterPro" id="IPR014001">
    <property type="entry name" value="Helicase_ATP-bd"/>
</dbReference>
<feature type="domain" description="Helicase C-terminal" evidence="4">
    <location>
        <begin position="756"/>
        <end position="921"/>
    </location>
</feature>
<dbReference type="InterPro" id="IPR050496">
    <property type="entry name" value="SNF2_RAD54_helicase_repair"/>
</dbReference>
<dbReference type="PANTHER" id="PTHR45629">
    <property type="entry name" value="SNF2/RAD54 FAMILY MEMBER"/>
    <property type="match status" value="1"/>
</dbReference>
<feature type="compositionally biased region" description="Basic and acidic residues" evidence="2">
    <location>
        <begin position="208"/>
        <end position="220"/>
    </location>
</feature>
<dbReference type="OMA" id="MRAMEKT"/>
<dbReference type="InterPro" id="IPR038718">
    <property type="entry name" value="SNF2-like_sf"/>
</dbReference>
<reference evidence="5 6" key="1">
    <citation type="journal article" date="2019" name="Sci. Rep.">
        <title>Nanopore sequencing improves the draft genome of the human pathogenic amoeba Naegleria fowleri.</title>
        <authorList>
            <person name="Liechti N."/>
            <person name="Schurch N."/>
            <person name="Bruggmann R."/>
            <person name="Wittwer M."/>
        </authorList>
    </citation>
    <scope>NUCLEOTIDE SEQUENCE [LARGE SCALE GENOMIC DNA]</scope>
    <source>
        <strain evidence="5 6">ATCC 30894</strain>
    </source>
</reference>
<feature type="compositionally biased region" description="Acidic residues" evidence="2">
    <location>
        <begin position="248"/>
        <end position="263"/>
    </location>
</feature>
<dbReference type="PROSITE" id="PS51192">
    <property type="entry name" value="HELICASE_ATP_BIND_1"/>
    <property type="match status" value="1"/>
</dbReference>
<keyword evidence="6" id="KW-1185">Reference proteome</keyword>
<evidence type="ECO:0000256" key="1">
    <source>
        <dbReference type="ARBA" id="ARBA00022801"/>
    </source>
</evidence>
<sequence length="1000" mass="114028">MTPRIVFDVSEDEEDVVLNATPPSRINKSSTNNHNNKNNNGSSCNKHPLTQNKRRKDTTLDDDFFGTPSSSEASEHEDKPPQRKRNKKNLTSNGGGVPTIQKSLLSYRKKKEQGIAPSPPTCTMISSDSETDNDEEEEQLTSHVNRPSKNSSSQNSNSAIVISSDEEASKDLQAILHYKQTSSGTSISNKLKNHTMTRKTTSKKQQQQKKDDSSTTEDEHIVIGSNITERIKQKKRIVERDLEDFIVDDDAEESEDKVEEEEETVIHQVHTDEEEIETGDETEDEDNEEFEGTSMSQEIDLISINSDDIDVNALIELEEANQSETQSTAQLKSKYKRLIKNPPKLTELPNGWKTDDEGDDATYYLQNFMLEGRIYNKLYSFQKEGIKWLNQRYNESTYRGGILADEMGLGKTVQLSTFLSGIAAAEAGKRFLVVAPLSVLQTWMSELRQWAPLVTPYLFHALQKSEFEYVIKSFHSHTKKHSGVLITTYRTLVSKIGLFVSICAKQEFDVTIVDEAHQIKNEKTAIAKNLRQVTSKAKFCLTGTPLMNKLVEMWAIYDYIFYGDNILGNRSEFKKNFELDIVKSRKRDASNSQKILGNKLSQKLRALISPYFLKRQKSQVLESDHNVGMSSILKKQGTGKAKISQKNELVLWCYLTKAQEVLYTNYLKSEIVRQILSKNTDRACILSAISALRIMCDHPRLNANADTFLGKIDDNSDDEESLNDEENIENLLSQEREEQVDVSDIPCETLIAESSKLKVMVKLLKEHKRTGHRTLIFSQYTSMLDIVERVIREHLRLKVLRIDGTISSTKERQSRVELFQRDPSYSCFLLTTGAGGVGLTLTGASRCIILDISWNPATDQQAVDRAYRVGQTKNVVTYRLVNVGTIEEVIYRRQVIKDGLIKNTLVKENQYRYFTSDQELLEIFTLRDKRSSETQKLLETLHPKGKIYEELESHVKDLEKLEEINGVTWHDMLYSVESDDYLNESFNYEDDAAVQKKAHH</sequence>
<dbReference type="GO" id="GO:0015616">
    <property type="term" value="F:DNA translocase activity"/>
    <property type="evidence" value="ECO:0007669"/>
    <property type="project" value="TreeGrafter"/>
</dbReference>
<evidence type="ECO:0000259" key="4">
    <source>
        <dbReference type="PROSITE" id="PS51194"/>
    </source>
</evidence>
<dbReference type="VEuPathDB" id="AmoebaDB:NF0001530"/>
<keyword evidence="1" id="KW-0378">Hydrolase</keyword>
<dbReference type="PANTHER" id="PTHR45629:SF7">
    <property type="entry name" value="DNA EXCISION REPAIR PROTEIN ERCC-6-RELATED"/>
    <property type="match status" value="1"/>
</dbReference>
<dbReference type="VEuPathDB" id="AmoebaDB:FDP41_007491"/>
<accession>A0A6A5CCM3</accession>
<evidence type="ECO:0000313" key="5">
    <source>
        <dbReference type="EMBL" id="KAF0984314.1"/>
    </source>
</evidence>
<dbReference type="Pfam" id="PF00176">
    <property type="entry name" value="SNF2-rel_dom"/>
    <property type="match status" value="1"/>
</dbReference>
<feature type="compositionally biased region" description="Acidic residues" evidence="2">
    <location>
        <begin position="272"/>
        <end position="291"/>
    </location>
</feature>
<dbReference type="InterPro" id="IPR001650">
    <property type="entry name" value="Helicase_C-like"/>
</dbReference>
<dbReference type="GO" id="GO:0005524">
    <property type="term" value="F:ATP binding"/>
    <property type="evidence" value="ECO:0007669"/>
    <property type="project" value="InterPro"/>
</dbReference>
<dbReference type="Proteomes" id="UP000444721">
    <property type="component" value="Unassembled WGS sequence"/>
</dbReference>
<dbReference type="GeneID" id="68114709"/>
<dbReference type="PROSITE" id="PS51194">
    <property type="entry name" value="HELICASE_CTER"/>
    <property type="match status" value="1"/>
</dbReference>
<comment type="caution">
    <text evidence="5">The sequence shown here is derived from an EMBL/GenBank/DDBJ whole genome shotgun (WGS) entry which is preliminary data.</text>
</comment>
<feature type="compositionally biased region" description="Low complexity" evidence="2">
    <location>
        <begin position="27"/>
        <end position="46"/>
    </location>
</feature>
<feature type="compositionally biased region" description="Basic residues" evidence="2">
    <location>
        <begin position="191"/>
        <end position="202"/>
    </location>
</feature>
<evidence type="ECO:0000313" key="6">
    <source>
        <dbReference type="Proteomes" id="UP000444721"/>
    </source>
</evidence>
<feature type="compositionally biased region" description="Low complexity" evidence="2">
    <location>
        <begin position="148"/>
        <end position="160"/>
    </location>
</feature>
<dbReference type="Pfam" id="PF00271">
    <property type="entry name" value="Helicase_C"/>
    <property type="match status" value="1"/>
</dbReference>
<protein>
    <submittedName>
        <fullName evidence="5">Uncharacterized protein</fullName>
    </submittedName>
</protein>
<feature type="compositionally biased region" description="Acidic residues" evidence="2">
    <location>
        <begin position="129"/>
        <end position="139"/>
    </location>
</feature>
<gene>
    <name evidence="5" type="ORF">FDP41_007491</name>
</gene>